<feature type="region of interest" description="Disordered" evidence="12">
    <location>
        <begin position="1"/>
        <end position="37"/>
    </location>
</feature>
<dbReference type="InterPro" id="IPR011116">
    <property type="entry name" value="SecA_Wing/Scaffold"/>
</dbReference>
<keyword evidence="7" id="KW-1278">Translocase</keyword>
<comment type="subcellular location">
    <subcellularLocation>
        <location evidence="1">Membrane</location>
        <topology evidence="1">Peripheral membrane protein</topology>
    </subcellularLocation>
</comment>
<dbReference type="PROSITE" id="PS51192">
    <property type="entry name" value="HELICASE_ATP_BIND_1"/>
    <property type="match status" value="1"/>
</dbReference>
<dbReference type="InterPro" id="IPR036670">
    <property type="entry name" value="SecA_X-link_sf"/>
</dbReference>
<evidence type="ECO:0000256" key="10">
    <source>
        <dbReference type="ARBA" id="ARBA00034043"/>
    </source>
</evidence>
<dbReference type="Gene3D" id="3.90.1440.10">
    <property type="entry name" value="SecA, preprotein cross-linking domain"/>
    <property type="match status" value="1"/>
</dbReference>
<dbReference type="InterPro" id="IPR014001">
    <property type="entry name" value="Helicase_ATP-bd"/>
</dbReference>
<evidence type="ECO:0000256" key="2">
    <source>
        <dbReference type="ARBA" id="ARBA00007650"/>
    </source>
</evidence>
<evidence type="ECO:0000256" key="5">
    <source>
        <dbReference type="ARBA" id="ARBA00022840"/>
    </source>
</evidence>
<dbReference type="InterPro" id="IPR036266">
    <property type="entry name" value="SecA_Wing/Scaffold_sf"/>
</dbReference>
<dbReference type="Gene3D" id="3.40.50.300">
    <property type="entry name" value="P-loop containing nucleotide triphosphate hydrolases"/>
    <property type="match status" value="3"/>
</dbReference>
<proteinExistence type="inferred from homology"/>
<evidence type="ECO:0000256" key="7">
    <source>
        <dbReference type="ARBA" id="ARBA00022967"/>
    </source>
</evidence>
<dbReference type="GO" id="GO:0005524">
    <property type="term" value="F:ATP binding"/>
    <property type="evidence" value="ECO:0007669"/>
    <property type="project" value="UniProtKB-KW"/>
</dbReference>
<feature type="compositionally biased region" description="Polar residues" evidence="12">
    <location>
        <begin position="23"/>
        <end position="37"/>
    </location>
</feature>
<comment type="similarity">
    <text evidence="2 11">Belongs to the SecA family.</text>
</comment>
<name>A0A6L2K180_TANCI</name>
<feature type="domain" description="SecA family profile" evidence="14">
    <location>
        <begin position="63"/>
        <end position="729"/>
    </location>
</feature>
<keyword evidence="6 11" id="KW-0653">Protein transport</keyword>
<feature type="compositionally biased region" description="Low complexity" evidence="12">
    <location>
        <begin position="1"/>
        <end position="21"/>
    </location>
</feature>
<dbReference type="InterPro" id="IPR044722">
    <property type="entry name" value="SecA_SF2_C"/>
</dbReference>
<evidence type="ECO:0000256" key="3">
    <source>
        <dbReference type="ARBA" id="ARBA00022448"/>
    </source>
</evidence>
<dbReference type="HAMAP" id="MF_01382">
    <property type="entry name" value="SecA"/>
    <property type="match status" value="1"/>
</dbReference>
<organism evidence="15">
    <name type="scientific">Tanacetum cinerariifolium</name>
    <name type="common">Dalmatian daisy</name>
    <name type="synonym">Chrysanthemum cinerariifolium</name>
    <dbReference type="NCBI Taxonomy" id="118510"/>
    <lineage>
        <taxon>Eukaryota</taxon>
        <taxon>Viridiplantae</taxon>
        <taxon>Streptophyta</taxon>
        <taxon>Embryophyta</taxon>
        <taxon>Tracheophyta</taxon>
        <taxon>Spermatophyta</taxon>
        <taxon>Magnoliopsida</taxon>
        <taxon>eudicotyledons</taxon>
        <taxon>Gunneridae</taxon>
        <taxon>Pentapetalae</taxon>
        <taxon>asterids</taxon>
        <taxon>campanulids</taxon>
        <taxon>Asterales</taxon>
        <taxon>Asteraceae</taxon>
        <taxon>Asteroideae</taxon>
        <taxon>Anthemideae</taxon>
        <taxon>Anthemidinae</taxon>
        <taxon>Tanacetum</taxon>
    </lineage>
</organism>
<keyword evidence="9" id="KW-0472">Membrane</keyword>
<dbReference type="SMART" id="SM00958">
    <property type="entry name" value="SecA_PP_bind"/>
    <property type="match status" value="1"/>
</dbReference>
<keyword evidence="5 11" id="KW-0067">ATP-binding</keyword>
<dbReference type="Gene3D" id="1.10.3060.10">
    <property type="entry name" value="Helical scaffold and wing domains of SecA"/>
    <property type="match status" value="1"/>
</dbReference>
<sequence>MALTSVSSSTTTPFTPSKIPTFHNLTNPNHFTQTLKNPKKWTSNNRQVFRYRRVVPVASLGGLLGLFRGGSDSGEGTRQAYAATVAVINSLEAEISKLKDGELRDRTSGLKQRARENPQALDSLLPEAFAIVREASKRVLGLRPFDVQLIGGMVLHKGEIAEMRTGEGKTLVAILPAYLNALTGKGVHIVTVNDYLARRDCEWVGQVARFLGLTVGLIQQNMTKTILQWKSVDELVVRGFNYCVIDEVDSILIDEARTPLIISGPAEKPSEQYYKAAKIAAAFERDIHYTVDEKQKNVLLTEQGYADAEEILEVKDLYDPREQWASYLINAIKAKELFLKDVNYIIRAKEVLIVDEFSGRVMQGRRWSDGLHQAVEAKERLPVQNETVTLASISYQNFFLQFPKLCGMTGTAATESSEFESIYKLKVTIVPTNKPMLRKDDSDVVFRATNGKWQAVVVEISRMNKTGRPVLVGTTSVEQSDTLSQQLREAGIPHEVLNAKPENVEREAEIVAQSGRLGAVTIATNMAGRGTDIILGGNAEFMARLKLRELLMPSVVKPAEGVFVSVKKAPPKKTWKVSESLFPCALSQESTAVVEEAVNLAVSSWGRRSLAELEAEERLSYACEKGPAQDGVIAKLRDAFLKIAKEYKAYTEEEKKKVVAAGGLHVVGTERHESRRIDNQLRGRSGRQGDPGSSRFFLSLEDNIFRIFGGDRIQGMMRAFRRRRALESEDLQSLLIEYSELTMDDILEANIGSEAPREDWDFEKLIAKIQQYCYLLNDLTPDILATKSATYEDLREYLRLRGREAYLKKRDIVDKEAPGLMKEAERFLILNNIDRLWKEHLQALKFVQQAVGLRGYAQRDPLIEYKLEGYNLFIEMMAQIRRNVIYAIYQFKPIMVKDPPKPSKDSTNGSLPPPPASVSSEASRNPNPREETKRSKLILRNATTKNPIRYKEEDERNVSSRSSSTLKECLLASPNNHYAINPSKNKIQVFTSEDQTEEDLSTSRIDFLVDKRDAKLRNVDEDEEASFSTRMLERSESQVSKKKVSFRFPQEADIITEEQILSVRIDKEPESTKKQGGFRAGISPWKLIKMSREKAQLAAEKARERFMRHEDGDSIKPLPLETKSGPSNISVTPTPLVVKGMVSSPRRRFSVSPSQKQKYKSNFDLKLTEVSRELDTYISRQVLCSVIKKGDNESSCRERIPEVYVVQYSFLVSAPIYHQKMQFGS</sequence>
<protein>
    <recommendedName>
        <fullName evidence="11">Protein translocase subunit SecA</fullName>
    </recommendedName>
</protein>
<dbReference type="CDD" id="cd17928">
    <property type="entry name" value="DEXDc_SecA"/>
    <property type="match status" value="1"/>
</dbReference>
<feature type="region of interest" description="Disordered" evidence="12">
    <location>
        <begin position="899"/>
        <end position="964"/>
    </location>
</feature>
<comment type="catalytic activity">
    <reaction evidence="10">
        <text>ATP + H2O + chloroplast-proteinSide 1 = ADP + phosphate + chloroplast-proteinSide 2.</text>
        <dbReference type="EC" id="7.4.2.4"/>
    </reaction>
</comment>
<evidence type="ECO:0000256" key="8">
    <source>
        <dbReference type="ARBA" id="ARBA00023010"/>
    </source>
</evidence>
<comment type="caution">
    <text evidence="15">The sequence shown here is derived from an EMBL/GenBank/DDBJ whole genome shotgun (WGS) entry which is preliminary data.</text>
</comment>
<dbReference type="GO" id="GO:0006886">
    <property type="term" value="P:intracellular protein transport"/>
    <property type="evidence" value="ECO:0007669"/>
    <property type="project" value="InterPro"/>
</dbReference>
<dbReference type="CDD" id="cd18803">
    <property type="entry name" value="SF2_C_secA"/>
    <property type="match status" value="1"/>
</dbReference>
<dbReference type="InterPro" id="IPR020937">
    <property type="entry name" value="SecA_CS"/>
</dbReference>
<evidence type="ECO:0000256" key="9">
    <source>
        <dbReference type="ARBA" id="ARBA00023136"/>
    </source>
</evidence>
<dbReference type="GO" id="GO:0016464">
    <property type="term" value="F:chloroplast protein-transporting ATPase activity"/>
    <property type="evidence" value="ECO:0007669"/>
    <property type="project" value="UniProtKB-EC"/>
</dbReference>
<dbReference type="AlphaFoldDB" id="A0A6L2K180"/>
<dbReference type="SUPFAM" id="SSF81886">
    <property type="entry name" value="Helical scaffold and wing domains of SecA"/>
    <property type="match status" value="1"/>
</dbReference>
<dbReference type="GO" id="GO:0016020">
    <property type="term" value="C:membrane"/>
    <property type="evidence" value="ECO:0007669"/>
    <property type="project" value="UniProtKB-SubCell"/>
</dbReference>
<dbReference type="SUPFAM" id="SSF52540">
    <property type="entry name" value="P-loop containing nucleoside triphosphate hydrolases"/>
    <property type="match status" value="2"/>
</dbReference>
<dbReference type="GO" id="GO:0017038">
    <property type="term" value="P:protein import"/>
    <property type="evidence" value="ECO:0007669"/>
    <property type="project" value="InterPro"/>
</dbReference>
<dbReference type="GO" id="GO:0006605">
    <property type="term" value="P:protein targeting"/>
    <property type="evidence" value="ECO:0007669"/>
    <property type="project" value="InterPro"/>
</dbReference>
<evidence type="ECO:0000256" key="11">
    <source>
        <dbReference type="RuleBase" id="RU003874"/>
    </source>
</evidence>
<evidence type="ECO:0000259" key="13">
    <source>
        <dbReference type="PROSITE" id="PS51192"/>
    </source>
</evidence>
<dbReference type="FunFam" id="3.90.1440.10:FF:000003">
    <property type="entry name" value="Preprotein translocase SecA subunit"/>
    <property type="match status" value="1"/>
</dbReference>
<feature type="region of interest" description="Disordered" evidence="12">
    <location>
        <begin position="674"/>
        <end position="693"/>
    </location>
</feature>
<dbReference type="InterPro" id="IPR000185">
    <property type="entry name" value="SecA"/>
</dbReference>
<evidence type="ECO:0000256" key="4">
    <source>
        <dbReference type="ARBA" id="ARBA00022741"/>
    </source>
</evidence>
<dbReference type="Pfam" id="PF01043">
    <property type="entry name" value="SecA_PP_bind"/>
    <property type="match status" value="1"/>
</dbReference>
<evidence type="ECO:0000256" key="6">
    <source>
        <dbReference type="ARBA" id="ARBA00022927"/>
    </source>
</evidence>
<dbReference type="InterPro" id="IPR011130">
    <property type="entry name" value="SecA_preprotein_X-link_dom"/>
</dbReference>
<feature type="compositionally biased region" description="Basic and acidic residues" evidence="12">
    <location>
        <begin position="949"/>
        <end position="958"/>
    </location>
</feature>
<evidence type="ECO:0000259" key="14">
    <source>
        <dbReference type="PROSITE" id="PS51196"/>
    </source>
</evidence>
<dbReference type="PROSITE" id="PS51196">
    <property type="entry name" value="SECA_MOTOR_DEAD"/>
    <property type="match status" value="1"/>
</dbReference>
<dbReference type="Pfam" id="PF07516">
    <property type="entry name" value="SecA_SW"/>
    <property type="match status" value="1"/>
</dbReference>
<dbReference type="SMART" id="SM00957">
    <property type="entry name" value="SecA_DEAD"/>
    <property type="match status" value="1"/>
</dbReference>
<evidence type="ECO:0000256" key="12">
    <source>
        <dbReference type="SAM" id="MobiDB-lite"/>
    </source>
</evidence>
<gene>
    <name evidence="15" type="ORF">Tci_013803</name>
</gene>
<dbReference type="PRINTS" id="PR00906">
    <property type="entry name" value="SECA"/>
</dbReference>
<evidence type="ECO:0000313" key="15">
    <source>
        <dbReference type="EMBL" id="GEU41825.1"/>
    </source>
</evidence>
<accession>A0A6L2K180</accession>
<dbReference type="SUPFAM" id="SSF81767">
    <property type="entry name" value="Pre-protein crosslinking domain of SecA"/>
    <property type="match status" value="1"/>
</dbReference>
<dbReference type="NCBIfam" id="TIGR00963">
    <property type="entry name" value="secA"/>
    <property type="match status" value="1"/>
</dbReference>
<feature type="region of interest" description="Disordered" evidence="12">
    <location>
        <begin position="1112"/>
        <end position="1131"/>
    </location>
</feature>
<dbReference type="Pfam" id="PF07517">
    <property type="entry name" value="SecA_DEAD"/>
    <property type="match status" value="2"/>
</dbReference>
<dbReference type="PANTHER" id="PTHR30612">
    <property type="entry name" value="SECA INNER MEMBRANE COMPONENT OF SEC PROTEIN SECRETION SYSTEM"/>
    <property type="match status" value="1"/>
</dbReference>
<dbReference type="Pfam" id="PF21090">
    <property type="entry name" value="P-loop_SecA"/>
    <property type="match status" value="1"/>
</dbReference>
<keyword evidence="4 11" id="KW-0547">Nucleotide-binding</keyword>
<dbReference type="EMBL" id="BKCJ010001489">
    <property type="protein sequence ID" value="GEU41825.1"/>
    <property type="molecule type" value="Genomic_DNA"/>
</dbReference>
<dbReference type="InterPro" id="IPR027417">
    <property type="entry name" value="P-loop_NTPase"/>
</dbReference>
<keyword evidence="3 11" id="KW-0813">Transport</keyword>
<dbReference type="PROSITE" id="PS01312">
    <property type="entry name" value="SECA"/>
    <property type="match status" value="1"/>
</dbReference>
<reference evidence="15" key="1">
    <citation type="journal article" date="2019" name="Sci. Rep.">
        <title>Draft genome of Tanacetum cinerariifolium, the natural source of mosquito coil.</title>
        <authorList>
            <person name="Yamashiro T."/>
            <person name="Shiraishi A."/>
            <person name="Satake H."/>
            <person name="Nakayama K."/>
        </authorList>
    </citation>
    <scope>NUCLEOTIDE SEQUENCE</scope>
</reference>
<dbReference type="PANTHER" id="PTHR30612:SF0">
    <property type="entry name" value="CHLOROPLAST PROTEIN-TRANSPORTING ATPASE"/>
    <property type="match status" value="1"/>
</dbReference>
<dbReference type="InterPro" id="IPR011115">
    <property type="entry name" value="SecA_DEAD"/>
</dbReference>
<dbReference type="InterPro" id="IPR014018">
    <property type="entry name" value="SecA_motor_DEAD"/>
</dbReference>
<evidence type="ECO:0000256" key="1">
    <source>
        <dbReference type="ARBA" id="ARBA00004170"/>
    </source>
</evidence>
<keyword evidence="8 11" id="KW-0811">Translocation</keyword>
<feature type="domain" description="Helicase ATP-binding" evidence="13">
    <location>
        <begin position="150"/>
        <end position="284"/>
    </location>
</feature>